<evidence type="ECO:0000313" key="2">
    <source>
        <dbReference type="Proteomes" id="UP001055811"/>
    </source>
</evidence>
<name>A0ACB9D216_CICIN</name>
<protein>
    <submittedName>
        <fullName evidence="1">Uncharacterized protein</fullName>
    </submittedName>
</protein>
<gene>
    <name evidence="1" type="ORF">L2E82_31104</name>
</gene>
<dbReference type="EMBL" id="CM042013">
    <property type="protein sequence ID" value="KAI3740634.1"/>
    <property type="molecule type" value="Genomic_DNA"/>
</dbReference>
<sequence length="399" mass="44294">MKRHGENCDEEGWTKVQNRRWNHQNVGRNDKITTFFVTGLPDGVDNRELKEVCKRVSHVVEVRGQEFAHKLKPLNEKSGLRDGRTFAEAIKGRNSHDGGIGERSNQVMPLKSIHLNEVSHMKEWFCSPCNLVGELLSIDNLRNLPTFLTAVSLSNVKLHYIHGLAVFMVFDSPDEALGFLNNRSSWDKNFLWIKPGEIDMLRFERLAWIQCVGIPIHVRDETNMKTKFNEEMQITVSGKSFKIGVVEVDYGWNPFNYVIDNDYLESNDMEEDDGEEDDYDSDKVSDTWVNGLGGDGLEEGEIHEDNLTGSKSRSVNEVVPEVSVSPVGVVASPGGTHENMHFLNGETDVPGAESATSIGTCRMVVEESVGGNPGTVDGSKLGGDTGSGSHVGPMEKNDD</sequence>
<accession>A0ACB9D216</accession>
<comment type="caution">
    <text evidence="1">The sequence shown here is derived from an EMBL/GenBank/DDBJ whole genome shotgun (WGS) entry which is preliminary data.</text>
</comment>
<evidence type="ECO:0000313" key="1">
    <source>
        <dbReference type="EMBL" id="KAI3740634.1"/>
    </source>
</evidence>
<organism evidence="1 2">
    <name type="scientific">Cichorium intybus</name>
    <name type="common">Chicory</name>
    <dbReference type="NCBI Taxonomy" id="13427"/>
    <lineage>
        <taxon>Eukaryota</taxon>
        <taxon>Viridiplantae</taxon>
        <taxon>Streptophyta</taxon>
        <taxon>Embryophyta</taxon>
        <taxon>Tracheophyta</taxon>
        <taxon>Spermatophyta</taxon>
        <taxon>Magnoliopsida</taxon>
        <taxon>eudicotyledons</taxon>
        <taxon>Gunneridae</taxon>
        <taxon>Pentapetalae</taxon>
        <taxon>asterids</taxon>
        <taxon>campanulids</taxon>
        <taxon>Asterales</taxon>
        <taxon>Asteraceae</taxon>
        <taxon>Cichorioideae</taxon>
        <taxon>Cichorieae</taxon>
        <taxon>Cichoriinae</taxon>
        <taxon>Cichorium</taxon>
    </lineage>
</organism>
<reference evidence="2" key="1">
    <citation type="journal article" date="2022" name="Mol. Ecol. Resour.">
        <title>The genomes of chicory, endive, great burdock and yacon provide insights into Asteraceae palaeo-polyploidization history and plant inulin production.</title>
        <authorList>
            <person name="Fan W."/>
            <person name="Wang S."/>
            <person name="Wang H."/>
            <person name="Wang A."/>
            <person name="Jiang F."/>
            <person name="Liu H."/>
            <person name="Zhao H."/>
            <person name="Xu D."/>
            <person name="Zhang Y."/>
        </authorList>
    </citation>
    <scope>NUCLEOTIDE SEQUENCE [LARGE SCALE GENOMIC DNA]</scope>
    <source>
        <strain evidence="2">cv. Punajuju</strain>
    </source>
</reference>
<reference evidence="1 2" key="2">
    <citation type="journal article" date="2022" name="Mol. Ecol. Resour.">
        <title>The genomes of chicory, endive, great burdock and yacon provide insights into Asteraceae paleo-polyploidization history and plant inulin production.</title>
        <authorList>
            <person name="Fan W."/>
            <person name="Wang S."/>
            <person name="Wang H."/>
            <person name="Wang A."/>
            <person name="Jiang F."/>
            <person name="Liu H."/>
            <person name="Zhao H."/>
            <person name="Xu D."/>
            <person name="Zhang Y."/>
        </authorList>
    </citation>
    <scope>NUCLEOTIDE SEQUENCE [LARGE SCALE GENOMIC DNA]</scope>
    <source>
        <strain evidence="2">cv. Punajuju</strain>
        <tissue evidence="1">Leaves</tissue>
    </source>
</reference>
<dbReference type="Proteomes" id="UP001055811">
    <property type="component" value="Linkage Group LG05"/>
</dbReference>
<proteinExistence type="predicted"/>
<keyword evidence="2" id="KW-1185">Reference proteome</keyword>